<keyword evidence="2" id="KW-1185">Reference proteome</keyword>
<dbReference type="Proteomes" id="UP001275084">
    <property type="component" value="Unassembled WGS sequence"/>
</dbReference>
<organism evidence="1 2">
    <name type="scientific">Lasiosphaeria hispida</name>
    <dbReference type="NCBI Taxonomy" id="260671"/>
    <lineage>
        <taxon>Eukaryota</taxon>
        <taxon>Fungi</taxon>
        <taxon>Dikarya</taxon>
        <taxon>Ascomycota</taxon>
        <taxon>Pezizomycotina</taxon>
        <taxon>Sordariomycetes</taxon>
        <taxon>Sordariomycetidae</taxon>
        <taxon>Sordariales</taxon>
        <taxon>Lasiosphaeriaceae</taxon>
        <taxon>Lasiosphaeria</taxon>
    </lineage>
</organism>
<protein>
    <submittedName>
        <fullName evidence="1">Uncharacterized protein</fullName>
    </submittedName>
</protein>
<proteinExistence type="predicted"/>
<evidence type="ECO:0000313" key="2">
    <source>
        <dbReference type="Proteomes" id="UP001275084"/>
    </source>
</evidence>
<accession>A0AAJ0HD72</accession>
<sequence length="242" mass="27154">MGPQRELGDSGEHQTPDPLAPGCCFSTECGGSLCWVVYICLGWCHFWIKVGIDIERTLSSSIQKWMRWGGKNFGWKRCESDQLNLMAIGWPRQVRSVLANWFPLGSRCKSRQRDELTIRWDVKTPINNIAGWFQRSARPLATKIASAWETLLLGDCWGLGPCLIPWAALLSVFWTGASARFGGRANGCVLSIVIRLPVGMPMFCPARLPGQLTSNEPATVQNCDCRAAIKKRPPRWQHDRPI</sequence>
<reference evidence="1" key="2">
    <citation type="submission" date="2023-06" db="EMBL/GenBank/DDBJ databases">
        <authorList>
            <consortium name="Lawrence Berkeley National Laboratory"/>
            <person name="Haridas S."/>
            <person name="Hensen N."/>
            <person name="Bonometti L."/>
            <person name="Westerberg I."/>
            <person name="Brannstrom I.O."/>
            <person name="Guillou S."/>
            <person name="Cros-Aarteil S."/>
            <person name="Calhoun S."/>
            <person name="Kuo A."/>
            <person name="Mondo S."/>
            <person name="Pangilinan J."/>
            <person name="Riley R."/>
            <person name="Labutti K."/>
            <person name="Andreopoulos B."/>
            <person name="Lipzen A."/>
            <person name="Chen C."/>
            <person name="Yanf M."/>
            <person name="Daum C."/>
            <person name="Ng V."/>
            <person name="Clum A."/>
            <person name="Steindorff A."/>
            <person name="Ohm R."/>
            <person name="Martin F."/>
            <person name="Silar P."/>
            <person name="Natvig D."/>
            <person name="Lalanne C."/>
            <person name="Gautier V."/>
            <person name="Ament-Velasquez S.L."/>
            <person name="Kruys A."/>
            <person name="Hutchinson M.I."/>
            <person name="Powell A.J."/>
            <person name="Barry K."/>
            <person name="Miller A.N."/>
            <person name="Grigoriev I.V."/>
            <person name="Debuchy R."/>
            <person name="Gladieux P."/>
            <person name="Thoren M.H."/>
            <person name="Johannesson H."/>
        </authorList>
    </citation>
    <scope>NUCLEOTIDE SEQUENCE</scope>
    <source>
        <strain evidence="1">CBS 955.72</strain>
    </source>
</reference>
<evidence type="ECO:0000313" key="1">
    <source>
        <dbReference type="EMBL" id="KAK3348632.1"/>
    </source>
</evidence>
<dbReference type="AlphaFoldDB" id="A0AAJ0HD72"/>
<name>A0AAJ0HD72_9PEZI</name>
<dbReference type="EMBL" id="JAUIQD010000005">
    <property type="protein sequence ID" value="KAK3348632.1"/>
    <property type="molecule type" value="Genomic_DNA"/>
</dbReference>
<gene>
    <name evidence="1" type="ORF">B0T25DRAFT_226820</name>
</gene>
<comment type="caution">
    <text evidence="1">The sequence shown here is derived from an EMBL/GenBank/DDBJ whole genome shotgun (WGS) entry which is preliminary data.</text>
</comment>
<reference evidence="1" key="1">
    <citation type="journal article" date="2023" name="Mol. Phylogenet. Evol.">
        <title>Genome-scale phylogeny and comparative genomics of the fungal order Sordariales.</title>
        <authorList>
            <person name="Hensen N."/>
            <person name="Bonometti L."/>
            <person name="Westerberg I."/>
            <person name="Brannstrom I.O."/>
            <person name="Guillou S."/>
            <person name="Cros-Aarteil S."/>
            <person name="Calhoun S."/>
            <person name="Haridas S."/>
            <person name="Kuo A."/>
            <person name="Mondo S."/>
            <person name="Pangilinan J."/>
            <person name="Riley R."/>
            <person name="LaButti K."/>
            <person name="Andreopoulos B."/>
            <person name="Lipzen A."/>
            <person name="Chen C."/>
            <person name="Yan M."/>
            <person name="Daum C."/>
            <person name="Ng V."/>
            <person name="Clum A."/>
            <person name="Steindorff A."/>
            <person name="Ohm R.A."/>
            <person name="Martin F."/>
            <person name="Silar P."/>
            <person name="Natvig D.O."/>
            <person name="Lalanne C."/>
            <person name="Gautier V."/>
            <person name="Ament-Velasquez S.L."/>
            <person name="Kruys A."/>
            <person name="Hutchinson M.I."/>
            <person name="Powell A.J."/>
            <person name="Barry K."/>
            <person name="Miller A.N."/>
            <person name="Grigoriev I.V."/>
            <person name="Debuchy R."/>
            <person name="Gladieux P."/>
            <person name="Hiltunen Thoren M."/>
            <person name="Johannesson H."/>
        </authorList>
    </citation>
    <scope>NUCLEOTIDE SEQUENCE</scope>
    <source>
        <strain evidence="1">CBS 955.72</strain>
    </source>
</reference>